<name>A0A7W8M3I4_9FIRM</name>
<proteinExistence type="predicted"/>
<dbReference type="EMBL" id="JACHFW010000001">
    <property type="protein sequence ID" value="MBB5263108.1"/>
    <property type="molecule type" value="Genomic_DNA"/>
</dbReference>
<keyword evidence="2" id="KW-1185">Reference proteome</keyword>
<comment type="caution">
    <text evidence="1">The sequence shown here is derived from an EMBL/GenBank/DDBJ whole genome shotgun (WGS) entry which is preliminary data.</text>
</comment>
<evidence type="ECO:0000313" key="2">
    <source>
        <dbReference type="Proteomes" id="UP000543642"/>
    </source>
</evidence>
<reference evidence="1 2" key="1">
    <citation type="submission" date="2020-08" db="EMBL/GenBank/DDBJ databases">
        <title>Genomic Encyclopedia of Type Strains, Phase IV (KMG-IV): sequencing the most valuable type-strain genomes for metagenomic binning, comparative biology and taxonomic classification.</title>
        <authorList>
            <person name="Goeker M."/>
        </authorList>
    </citation>
    <scope>NUCLEOTIDE SEQUENCE [LARGE SCALE GENOMIC DNA]</scope>
    <source>
        <strain evidence="1 2">DSM 106146</strain>
    </source>
</reference>
<sequence length="371" mass="43397">MDFSWENNIFGLEDNIKQWVRLGEEMEKYVIRGEASDDLDTILHTAPESLLDWIMETWNMAPENVDRPGKEAMTKEVIEKTFGTNKEYMAPQVFKLFAKYEAGENMTGEDMLLMWTELVEKGWGFFFMDNEGHVVPVIPKTIMDMFKRLLTDEQEKVNLSFIHFVRLTLHAFVNIFGVTEKEKIIQYVAKEFDQWDDIKETAGYVLDNLLDTEDGVWQDKEYVISADLENRMEYRRILRQARENDYFSPSYDQIEVYKDTIVDENDPRFKAMEKNIKKFTAGEEDARTLLNYIVYRVVEEDAGIGDVAAIMADSVETFPSRHTDSFMESCNDWMYYVGRWANRGRSNAQIGKPKIGVSRQFLSEGHKKSHL</sequence>
<dbReference type="AlphaFoldDB" id="A0A7W8M3I4"/>
<gene>
    <name evidence="1" type="ORF">HNP82_000202</name>
</gene>
<protein>
    <submittedName>
        <fullName evidence="1">Uncharacterized protein</fullName>
    </submittedName>
</protein>
<dbReference type="Proteomes" id="UP000543642">
    <property type="component" value="Unassembled WGS sequence"/>
</dbReference>
<accession>A0A7W8M3I4</accession>
<evidence type="ECO:0000313" key="1">
    <source>
        <dbReference type="EMBL" id="MBB5263108.1"/>
    </source>
</evidence>
<organism evidence="1 2">
    <name type="scientific">Catenibacillus scindens</name>
    <dbReference type="NCBI Taxonomy" id="673271"/>
    <lineage>
        <taxon>Bacteria</taxon>
        <taxon>Bacillati</taxon>
        <taxon>Bacillota</taxon>
        <taxon>Clostridia</taxon>
        <taxon>Lachnospirales</taxon>
        <taxon>Lachnospiraceae</taxon>
        <taxon>Catenibacillus</taxon>
    </lineage>
</organism>
<dbReference type="RefSeq" id="WP_183770474.1">
    <property type="nucleotide sequence ID" value="NZ_JACHFW010000001.1"/>
</dbReference>